<gene>
    <name evidence="2" type="ORF">TCM_033956</name>
</gene>
<dbReference type="EMBL" id="CM001886">
    <property type="protein sequence ID" value="EOY14643.1"/>
    <property type="molecule type" value="Genomic_DNA"/>
</dbReference>
<feature type="region of interest" description="Disordered" evidence="1">
    <location>
        <begin position="263"/>
        <end position="295"/>
    </location>
</feature>
<feature type="compositionally biased region" description="Polar residues" evidence="1">
    <location>
        <begin position="336"/>
        <end position="346"/>
    </location>
</feature>
<sequence length="491" mass="54946">MAFSCPPKSNHLRKGSESAIVNFLVKPNDGAITTFAFIRYREPWEMNNAIQNGNGRRPDGFAITVRKATFGSLRDGRTYKEVLSSKPTPNLSRDNETEVPEICLNVEISQEENEWLKRSAVDSLISFVDHRILEEIFASEGFQSTVKPMGGSMVLITFYLQEDMDSCTEFFRELGNAWGSFISLDESTRCKKRLDVARVMVTVNKETIIPSKVIVKVNGKAYHLSISIDSVTELPQLAYGSISSPSPASVMAFRQAFSPSPVTAIANPHLHDKNPTQSKGWDSSSQPNSSSALPKPAVKVYSPITPTKSPNQDPTPLTRVRLTSLVLSPSGVKFQQLNSSLDGSPKTQHKENQSRGNYDSQAADAFASFINAMELVDLPLTSSSFTWTDNRDYPIMCRLDRFLITSEFLQICPSVIQKSHPRSLSDHNPISLESHNSSWGPKPFRLFSHWLDYKEFTSFVNNSWKKISTDKNITSGLFDQLKSLKIEMRLN</sequence>
<keyword evidence="3" id="KW-1185">Reference proteome</keyword>
<dbReference type="Gene3D" id="3.60.10.10">
    <property type="entry name" value="Endonuclease/exonuclease/phosphatase"/>
    <property type="match status" value="1"/>
</dbReference>
<dbReference type="HOGENOM" id="CLU_555992_0_0_1"/>
<evidence type="ECO:0000256" key="1">
    <source>
        <dbReference type="SAM" id="MobiDB-lite"/>
    </source>
</evidence>
<dbReference type="InterPro" id="IPR035979">
    <property type="entry name" value="RBD_domain_sf"/>
</dbReference>
<reference evidence="2 3" key="1">
    <citation type="journal article" date="2013" name="Genome Biol.">
        <title>The genome sequence of the most widely cultivated cacao type and its use to identify candidate genes regulating pod color.</title>
        <authorList>
            <person name="Motamayor J.C."/>
            <person name="Mockaitis K."/>
            <person name="Schmutz J."/>
            <person name="Haiminen N."/>
            <person name="Iii D.L."/>
            <person name="Cornejo O."/>
            <person name="Findley S.D."/>
            <person name="Zheng P."/>
            <person name="Utro F."/>
            <person name="Royaert S."/>
            <person name="Saski C."/>
            <person name="Jenkins J."/>
            <person name="Podicheti R."/>
            <person name="Zhao M."/>
            <person name="Scheffler B.E."/>
            <person name="Stack J.C."/>
            <person name="Feltus F.A."/>
            <person name="Mustiga G.M."/>
            <person name="Amores F."/>
            <person name="Phillips W."/>
            <person name="Marelli J.P."/>
            <person name="May G.D."/>
            <person name="Shapiro H."/>
            <person name="Ma J."/>
            <person name="Bustamante C.D."/>
            <person name="Schnell R.J."/>
            <person name="Main D."/>
            <person name="Gilbert D."/>
            <person name="Parida L."/>
            <person name="Kuhn D.N."/>
        </authorList>
    </citation>
    <scope>NUCLEOTIDE SEQUENCE [LARGE SCALE GENOMIC DNA]</scope>
    <source>
        <strain evidence="3">cv. Matina 1-6</strain>
    </source>
</reference>
<dbReference type="SUPFAM" id="SSF56219">
    <property type="entry name" value="DNase I-like"/>
    <property type="match status" value="1"/>
</dbReference>
<dbReference type="InParanoid" id="A0A061FCL7"/>
<evidence type="ECO:0000313" key="3">
    <source>
        <dbReference type="Proteomes" id="UP000026915"/>
    </source>
</evidence>
<evidence type="ECO:0000313" key="2">
    <source>
        <dbReference type="EMBL" id="EOY14643.1"/>
    </source>
</evidence>
<dbReference type="PANTHER" id="PTHR33710">
    <property type="entry name" value="BNAC02G09200D PROTEIN"/>
    <property type="match status" value="1"/>
</dbReference>
<protein>
    <submittedName>
        <fullName evidence="2">Uncharacterized protein</fullName>
    </submittedName>
</protein>
<dbReference type="PANTHER" id="PTHR33710:SF64">
    <property type="entry name" value="ENDONUCLEASE_EXONUCLEASE_PHOSPHATASE DOMAIN-CONTAINING PROTEIN"/>
    <property type="match status" value="1"/>
</dbReference>
<dbReference type="GO" id="GO:0003676">
    <property type="term" value="F:nucleic acid binding"/>
    <property type="evidence" value="ECO:0007669"/>
    <property type="project" value="InterPro"/>
</dbReference>
<organism evidence="2 3">
    <name type="scientific">Theobroma cacao</name>
    <name type="common">Cacao</name>
    <name type="synonym">Cocoa</name>
    <dbReference type="NCBI Taxonomy" id="3641"/>
    <lineage>
        <taxon>Eukaryota</taxon>
        <taxon>Viridiplantae</taxon>
        <taxon>Streptophyta</taxon>
        <taxon>Embryophyta</taxon>
        <taxon>Tracheophyta</taxon>
        <taxon>Spermatophyta</taxon>
        <taxon>Magnoliopsida</taxon>
        <taxon>eudicotyledons</taxon>
        <taxon>Gunneridae</taxon>
        <taxon>Pentapetalae</taxon>
        <taxon>rosids</taxon>
        <taxon>malvids</taxon>
        <taxon>Malvales</taxon>
        <taxon>Malvaceae</taxon>
        <taxon>Byttnerioideae</taxon>
        <taxon>Theobroma</taxon>
    </lineage>
</organism>
<dbReference type="AlphaFoldDB" id="A0A061FCL7"/>
<dbReference type="InterPro" id="IPR036691">
    <property type="entry name" value="Endo/exonu/phosph_ase_sf"/>
</dbReference>
<dbReference type="SUPFAM" id="SSF54928">
    <property type="entry name" value="RNA-binding domain, RBD"/>
    <property type="match status" value="1"/>
</dbReference>
<dbReference type="Proteomes" id="UP000026915">
    <property type="component" value="Chromosome 8"/>
</dbReference>
<name>A0A061FCL7_THECC</name>
<dbReference type="Gramene" id="EOY14643">
    <property type="protein sequence ID" value="EOY14643"/>
    <property type="gene ID" value="TCM_033956"/>
</dbReference>
<proteinExistence type="predicted"/>
<dbReference type="CDD" id="cd00590">
    <property type="entry name" value="RRM_SF"/>
    <property type="match status" value="1"/>
</dbReference>
<feature type="region of interest" description="Disordered" evidence="1">
    <location>
        <begin position="336"/>
        <end position="358"/>
    </location>
</feature>
<accession>A0A061FCL7</accession>